<keyword evidence="3" id="KW-1185">Reference proteome</keyword>
<dbReference type="PROSITE" id="PS51257">
    <property type="entry name" value="PROKAR_LIPOPROTEIN"/>
    <property type="match status" value="1"/>
</dbReference>
<comment type="caution">
    <text evidence="2">The sequence shown here is derived from an EMBL/GenBank/DDBJ whole genome shotgun (WGS) entry which is preliminary data.</text>
</comment>
<protein>
    <submittedName>
        <fullName evidence="2">Serine protease</fullName>
    </submittedName>
</protein>
<dbReference type="PROSITE" id="PS00134">
    <property type="entry name" value="TRYPSIN_HIS"/>
    <property type="match status" value="1"/>
</dbReference>
<dbReference type="Gene3D" id="2.40.10.10">
    <property type="entry name" value="Trypsin-like serine proteases"/>
    <property type="match status" value="2"/>
</dbReference>
<organism evidence="2 3">
    <name type="scientific">Streptomyces luteolus</name>
    <dbReference type="NCBI Taxonomy" id="3043615"/>
    <lineage>
        <taxon>Bacteria</taxon>
        <taxon>Bacillati</taxon>
        <taxon>Actinomycetota</taxon>
        <taxon>Actinomycetes</taxon>
        <taxon>Kitasatosporales</taxon>
        <taxon>Streptomycetaceae</taxon>
        <taxon>Streptomyces</taxon>
    </lineage>
</organism>
<name>A0ABT6T3L9_9ACTN</name>
<dbReference type="InterPro" id="IPR018114">
    <property type="entry name" value="TRYPSIN_HIS"/>
</dbReference>
<proteinExistence type="predicted"/>
<dbReference type="SUPFAM" id="SSF50494">
    <property type="entry name" value="Trypsin-like serine proteases"/>
    <property type="match status" value="1"/>
</dbReference>
<dbReference type="RefSeq" id="WP_282538325.1">
    <property type="nucleotide sequence ID" value="NZ_JASCIS010000037.1"/>
</dbReference>
<gene>
    <name evidence="2" type="ORF">QIT00_28655</name>
</gene>
<reference evidence="2 3" key="1">
    <citation type="submission" date="2023-05" db="EMBL/GenBank/DDBJ databases">
        <title>Draft genome sequence of Streptomyces sp. B-S-A12 isolated from a cave soil in Thailand.</title>
        <authorList>
            <person name="Chamroensaksri N."/>
            <person name="Muangham S."/>
        </authorList>
    </citation>
    <scope>NUCLEOTIDE SEQUENCE [LARGE SCALE GENOMIC DNA]</scope>
    <source>
        <strain evidence="2 3">B-S-A12</strain>
    </source>
</reference>
<dbReference type="GO" id="GO:0006508">
    <property type="term" value="P:proteolysis"/>
    <property type="evidence" value="ECO:0007669"/>
    <property type="project" value="UniProtKB-KW"/>
</dbReference>
<evidence type="ECO:0000313" key="3">
    <source>
        <dbReference type="Proteomes" id="UP001237105"/>
    </source>
</evidence>
<keyword evidence="2" id="KW-0378">Hydrolase</keyword>
<keyword evidence="1" id="KW-0732">Signal</keyword>
<evidence type="ECO:0000256" key="1">
    <source>
        <dbReference type="ARBA" id="ARBA00022729"/>
    </source>
</evidence>
<dbReference type="PANTHER" id="PTHR15462:SF8">
    <property type="entry name" value="SERINE PROTEASE"/>
    <property type="match status" value="1"/>
</dbReference>
<accession>A0ABT6T3L9</accession>
<dbReference type="GO" id="GO:0008233">
    <property type="term" value="F:peptidase activity"/>
    <property type="evidence" value="ECO:0007669"/>
    <property type="project" value="UniProtKB-KW"/>
</dbReference>
<dbReference type="InterPro" id="IPR043504">
    <property type="entry name" value="Peptidase_S1_PA_chymotrypsin"/>
</dbReference>
<sequence>MPQRLRAVLAASALVSCVVLQDANALPRALHAESAEVGALFGDDGHFCTASVVHSPGRNLIVTAGHCLAEGDAVSFAPGYRDGDAPYGHWKVDRVFADAAWTDGEDEDHDLAFATVRPREGRAVEDVTGANTLATDGRTGREVTLTGYPSAEEAPRTCTATPTAFHHTQQRIACPDFSSGTSGSPWVDGDGRITGVLGGHHGGGDSPDVSYSVLLDERAAALYREATRPR</sequence>
<evidence type="ECO:0000313" key="2">
    <source>
        <dbReference type="EMBL" id="MDI3422466.1"/>
    </source>
</evidence>
<dbReference type="InterPro" id="IPR009003">
    <property type="entry name" value="Peptidase_S1_PA"/>
</dbReference>
<keyword evidence="2" id="KW-0645">Protease</keyword>
<dbReference type="InterPro" id="IPR050966">
    <property type="entry name" value="Glutamyl_endopeptidase"/>
</dbReference>
<dbReference type="EMBL" id="JASCIS010000037">
    <property type="protein sequence ID" value="MDI3422466.1"/>
    <property type="molecule type" value="Genomic_DNA"/>
</dbReference>
<dbReference type="Pfam" id="PF13365">
    <property type="entry name" value="Trypsin_2"/>
    <property type="match status" value="1"/>
</dbReference>
<dbReference type="Proteomes" id="UP001237105">
    <property type="component" value="Unassembled WGS sequence"/>
</dbReference>
<dbReference type="PANTHER" id="PTHR15462">
    <property type="entry name" value="SERINE PROTEASE"/>
    <property type="match status" value="1"/>
</dbReference>